<accession>E7G5I4</accession>
<evidence type="ECO:0000313" key="3">
    <source>
        <dbReference type="Proteomes" id="UP000003157"/>
    </source>
</evidence>
<feature type="transmembrane region" description="Helical" evidence="1">
    <location>
        <begin position="428"/>
        <end position="452"/>
    </location>
</feature>
<dbReference type="EMBL" id="ADKX01000001">
    <property type="protein sequence ID" value="EFW06485.1"/>
    <property type="molecule type" value="Genomic_DNA"/>
</dbReference>
<dbReference type="HOGENOM" id="CLU_031634_1_0_9"/>
<keyword evidence="1" id="KW-1133">Transmembrane helix</keyword>
<feature type="transmembrane region" description="Helical" evidence="1">
    <location>
        <begin position="114"/>
        <end position="139"/>
    </location>
</feature>
<dbReference type="RefSeq" id="WP_008787150.1">
    <property type="nucleotide sequence ID" value="NZ_AKCB01000001.1"/>
</dbReference>
<feature type="transmembrane region" description="Helical" evidence="1">
    <location>
        <begin position="248"/>
        <end position="274"/>
    </location>
</feature>
<dbReference type="AlphaFoldDB" id="E7G5I4"/>
<gene>
    <name evidence="2" type="ORF">HMPREF9488_00022</name>
</gene>
<dbReference type="GeneID" id="78229549"/>
<evidence type="ECO:0000256" key="1">
    <source>
        <dbReference type="SAM" id="Phobius"/>
    </source>
</evidence>
<comment type="caution">
    <text evidence="2">The sequence shown here is derived from an EMBL/GenBank/DDBJ whole genome shotgun (WGS) entry which is preliminary data.</text>
</comment>
<sequence length="532" mass="59762">MLKTLIKIRLQGILLRQTKSSKKNQGNSIGKIVLMGLLFAYVGVVFCGMFGMLFSSLIEPLHLMGIDWLYFALMSLMIIMLCFVGSVFLTQHEIYQAKDNDLLLSMPISNRDILLSRVFVILILNYIYEILVAGPALYVYLTSVGMDAVQILMFVIVFLTLPLFVLALSCVFGWLMANIMRHVRRKNIVTLVLSLGFFGIYLYAVSSIQEYIGLLITNGKSIAQAIEQGVFPIYHLAIALNEGNFISLLIYLLCVLIPFVLVIYLLSISFVKLATSQPKTKKIKYVEKPMKENSMFKALLIREVRHFTSNAMVMLNGAIGIIFTIIGGIALIMYKDTIDMLLRELPGIESMLTPILCVMGIGIGSMNIISASSVSLEGDRLWIIKSLPIATQDILLVKLGMHLVLCIPAGIFFSIVEVILFQLSILDAIIVVFVPVLFTFFIAVLGLLLNLWKPKFDWVNETVCVKQSMPVMMTMFISMGLVFVIVGGYLGLFANIFDLNSYMYLMIAIFITLSIALYYVLMTWGLRRFDEL</sequence>
<feature type="transmembrane region" description="Helical" evidence="1">
    <location>
        <begin position="32"/>
        <end position="56"/>
    </location>
</feature>
<feature type="transmembrane region" description="Helical" evidence="1">
    <location>
        <begin position="68"/>
        <end position="89"/>
    </location>
</feature>
<feature type="transmembrane region" description="Helical" evidence="1">
    <location>
        <begin position="151"/>
        <end position="176"/>
    </location>
</feature>
<keyword evidence="3" id="KW-1185">Reference proteome</keyword>
<evidence type="ECO:0000313" key="2">
    <source>
        <dbReference type="EMBL" id="EFW06485.1"/>
    </source>
</evidence>
<name>E7G5I4_9FIRM</name>
<protein>
    <submittedName>
        <fullName evidence="2">Uncharacterized protein</fullName>
    </submittedName>
</protein>
<proteinExistence type="predicted"/>
<dbReference type="eggNOG" id="COG2898">
    <property type="taxonomic scope" value="Bacteria"/>
</dbReference>
<feature type="transmembrane region" description="Helical" evidence="1">
    <location>
        <begin position="311"/>
        <end position="332"/>
    </location>
</feature>
<feature type="transmembrane region" description="Helical" evidence="1">
    <location>
        <begin position="395"/>
        <end position="416"/>
    </location>
</feature>
<dbReference type="OrthoDB" id="138672at2"/>
<keyword evidence="1" id="KW-0472">Membrane</keyword>
<organism evidence="2 3">
    <name type="scientific">Coprobacillus cateniformis</name>
    <dbReference type="NCBI Taxonomy" id="100884"/>
    <lineage>
        <taxon>Bacteria</taxon>
        <taxon>Bacillati</taxon>
        <taxon>Bacillota</taxon>
        <taxon>Erysipelotrichia</taxon>
        <taxon>Erysipelotrichales</taxon>
        <taxon>Coprobacillaceae</taxon>
        <taxon>Coprobacillus</taxon>
    </lineage>
</organism>
<feature type="transmembrane region" description="Helical" evidence="1">
    <location>
        <begin position="473"/>
        <end position="496"/>
    </location>
</feature>
<feature type="transmembrane region" description="Helical" evidence="1">
    <location>
        <begin position="188"/>
        <end position="205"/>
    </location>
</feature>
<dbReference type="STRING" id="100884.GCA_000269565_01679"/>
<feature type="transmembrane region" description="Helical" evidence="1">
    <location>
        <begin position="502"/>
        <end position="521"/>
    </location>
</feature>
<keyword evidence="1" id="KW-0812">Transmembrane</keyword>
<reference evidence="2 3" key="1">
    <citation type="submission" date="2010-12" db="EMBL/GenBank/DDBJ databases">
        <title>The Genome Sequence of Coprobacillus sp. strain 29_1.</title>
        <authorList>
            <consortium name="The Broad Institute Genome Sequencing Platform"/>
            <person name="Earl A."/>
            <person name="Ward D."/>
            <person name="Feldgarden M."/>
            <person name="Gevers D."/>
            <person name="Daigneault M."/>
            <person name="Sibley C.D."/>
            <person name="White A."/>
            <person name="Strauss J."/>
            <person name="Allen-Vercoe E."/>
            <person name="Young S.K."/>
            <person name="Zeng Q."/>
            <person name="Gargeya S."/>
            <person name="Fitzgerald M."/>
            <person name="Haas B."/>
            <person name="Abouelleil A."/>
            <person name="Alvarado L."/>
            <person name="Arachchi H.M."/>
            <person name="Berlin A."/>
            <person name="Brown A."/>
            <person name="Chapman S.B."/>
            <person name="Chen Z."/>
            <person name="Dunbar C."/>
            <person name="Freedman E."/>
            <person name="Gearin G."/>
            <person name="Gellesch M."/>
            <person name="Goldberg J."/>
            <person name="Griggs A."/>
            <person name="Gujja S."/>
            <person name="Heilman E."/>
            <person name="Heiman D."/>
            <person name="Howarth C."/>
            <person name="Larson L."/>
            <person name="Lui A."/>
            <person name="MacDonald P.J.P."/>
            <person name="Mehta T."/>
            <person name="Montmayeur A."/>
            <person name="Murphy C."/>
            <person name="Neiman D."/>
            <person name="Pearson M."/>
            <person name="Priest M."/>
            <person name="Roberts A."/>
            <person name="Saif S."/>
            <person name="Shea T."/>
            <person name="Shenoy N."/>
            <person name="Sisk P."/>
            <person name="Stolte C."/>
            <person name="Sykes S."/>
            <person name="White J."/>
            <person name="Yandava C."/>
            <person name="Nusbaum C."/>
            <person name="Birren B."/>
        </authorList>
    </citation>
    <scope>NUCLEOTIDE SEQUENCE [LARGE SCALE GENOMIC DNA]</scope>
    <source>
        <strain evidence="2 3">29_1</strain>
    </source>
</reference>
<dbReference type="Proteomes" id="UP000003157">
    <property type="component" value="Unassembled WGS sequence"/>
</dbReference>
<feature type="transmembrane region" description="Helical" evidence="1">
    <location>
        <begin position="352"/>
        <end position="374"/>
    </location>
</feature>